<dbReference type="Pfam" id="PF08240">
    <property type="entry name" value="ADH_N"/>
    <property type="match status" value="1"/>
</dbReference>
<organism evidence="4 5">
    <name type="scientific">Leeia speluncae</name>
    <dbReference type="NCBI Taxonomy" id="2884804"/>
    <lineage>
        <taxon>Bacteria</taxon>
        <taxon>Pseudomonadati</taxon>
        <taxon>Pseudomonadota</taxon>
        <taxon>Betaproteobacteria</taxon>
        <taxon>Neisseriales</taxon>
        <taxon>Leeiaceae</taxon>
        <taxon>Leeia</taxon>
    </lineage>
</organism>
<dbReference type="SMART" id="SM00829">
    <property type="entry name" value="PKS_ER"/>
    <property type="match status" value="1"/>
</dbReference>
<dbReference type="PROSITE" id="PS01162">
    <property type="entry name" value="QOR_ZETA_CRYSTAL"/>
    <property type="match status" value="1"/>
</dbReference>
<dbReference type="InterPro" id="IPR011032">
    <property type="entry name" value="GroES-like_sf"/>
</dbReference>
<protein>
    <submittedName>
        <fullName evidence="4">Quinone oxidoreductase</fullName>
    </submittedName>
</protein>
<dbReference type="EMBL" id="JAJBZT010000004">
    <property type="protein sequence ID" value="MCB6183725.1"/>
    <property type="molecule type" value="Genomic_DNA"/>
</dbReference>
<dbReference type="InterPro" id="IPR013154">
    <property type="entry name" value="ADH-like_N"/>
</dbReference>
<dbReference type="Gene3D" id="3.40.50.720">
    <property type="entry name" value="NAD(P)-binding Rossmann-like Domain"/>
    <property type="match status" value="1"/>
</dbReference>
<reference evidence="4" key="1">
    <citation type="submission" date="2021-10" db="EMBL/GenBank/DDBJ databases">
        <title>The complete genome sequence of Leeia sp. TBRC 13508.</title>
        <authorList>
            <person name="Charoenyingcharoen P."/>
            <person name="Yukphan P."/>
        </authorList>
    </citation>
    <scope>NUCLEOTIDE SEQUENCE</scope>
    <source>
        <strain evidence="4">TBRC 13508</strain>
    </source>
</reference>
<dbReference type="InterPro" id="IPR047618">
    <property type="entry name" value="QOR-like"/>
</dbReference>
<evidence type="ECO:0000256" key="2">
    <source>
        <dbReference type="ARBA" id="ARBA00023002"/>
    </source>
</evidence>
<dbReference type="PANTHER" id="PTHR48106">
    <property type="entry name" value="QUINONE OXIDOREDUCTASE PIG3-RELATED"/>
    <property type="match status" value="1"/>
</dbReference>
<sequence length="325" mass="33708">MKAEQIQISAHGGPEVLQLVSIDLPAPAAGEVQIRQYAAGLNFIDIYHRTGLYAVPLPSGIGQEGAGEVIAVGDGVDNFKVGDRIAYAGGPIGGYASVRNHPAKHIVKLPDGISFEQGAAMMLQGLTSQYLLRQTYRVSAGDTILIHAAAGGVGLIATQWAKALGATVIGTVSSEAKAELAKAHGCDHVLISGEVNLPQAVKTLTGGVGVPVVYDGIGKDTFNDSLDCLRPRGLMVSFGNASGAVPAFEPSILAAKGSLYLTRPTLAPHIASREALDQAAAELFEVVLSGKVKIEVNQRYALKDAAQAQIDLAARKTTGSTVLIP</sequence>
<dbReference type="SUPFAM" id="SSF51735">
    <property type="entry name" value="NAD(P)-binding Rossmann-fold domains"/>
    <property type="match status" value="1"/>
</dbReference>
<keyword evidence="5" id="KW-1185">Reference proteome</keyword>
<dbReference type="InterPro" id="IPR013149">
    <property type="entry name" value="ADH-like_C"/>
</dbReference>
<keyword evidence="2" id="KW-0560">Oxidoreductase</keyword>
<accession>A0ABS8D6A9</accession>
<dbReference type="SUPFAM" id="SSF50129">
    <property type="entry name" value="GroES-like"/>
    <property type="match status" value="1"/>
</dbReference>
<dbReference type="NCBIfam" id="NF008024">
    <property type="entry name" value="PRK10754.1"/>
    <property type="match status" value="1"/>
</dbReference>
<evidence type="ECO:0000313" key="5">
    <source>
        <dbReference type="Proteomes" id="UP001165395"/>
    </source>
</evidence>
<comment type="caution">
    <text evidence="4">The sequence shown here is derived from an EMBL/GenBank/DDBJ whole genome shotgun (WGS) entry which is preliminary data.</text>
</comment>
<evidence type="ECO:0000313" key="4">
    <source>
        <dbReference type="EMBL" id="MCB6183725.1"/>
    </source>
</evidence>
<dbReference type="Gene3D" id="3.90.180.10">
    <property type="entry name" value="Medium-chain alcohol dehydrogenases, catalytic domain"/>
    <property type="match status" value="1"/>
</dbReference>
<dbReference type="CDD" id="cd05286">
    <property type="entry name" value="QOR2"/>
    <property type="match status" value="1"/>
</dbReference>
<dbReference type="InterPro" id="IPR036291">
    <property type="entry name" value="NAD(P)-bd_dom_sf"/>
</dbReference>
<dbReference type="RefSeq" id="WP_227180502.1">
    <property type="nucleotide sequence ID" value="NZ_JAJBZT010000004.1"/>
</dbReference>
<dbReference type="Pfam" id="PF00107">
    <property type="entry name" value="ADH_zinc_N"/>
    <property type="match status" value="1"/>
</dbReference>
<keyword evidence="1" id="KW-0521">NADP</keyword>
<feature type="domain" description="Enoyl reductase (ER)" evidence="3">
    <location>
        <begin position="12"/>
        <end position="323"/>
    </location>
</feature>
<evidence type="ECO:0000256" key="1">
    <source>
        <dbReference type="ARBA" id="ARBA00022857"/>
    </source>
</evidence>
<dbReference type="PANTHER" id="PTHR48106:SF13">
    <property type="entry name" value="QUINONE OXIDOREDUCTASE-RELATED"/>
    <property type="match status" value="1"/>
</dbReference>
<dbReference type="Proteomes" id="UP001165395">
    <property type="component" value="Unassembled WGS sequence"/>
</dbReference>
<proteinExistence type="predicted"/>
<gene>
    <name evidence="4" type="ORF">LIN78_09195</name>
</gene>
<name>A0ABS8D6A9_9NEIS</name>
<dbReference type="InterPro" id="IPR002364">
    <property type="entry name" value="Quin_OxRdtase/zeta-crystal_CS"/>
</dbReference>
<evidence type="ECO:0000259" key="3">
    <source>
        <dbReference type="SMART" id="SM00829"/>
    </source>
</evidence>
<dbReference type="InterPro" id="IPR020843">
    <property type="entry name" value="ER"/>
</dbReference>